<dbReference type="Pfam" id="PF00185">
    <property type="entry name" value="OTCace"/>
    <property type="match status" value="1"/>
</dbReference>
<dbReference type="InterPro" id="IPR002292">
    <property type="entry name" value="Orn/put_carbamltrans"/>
</dbReference>
<dbReference type="Pfam" id="PF02729">
    <property type="entry name" value="OTCace_N"/>
    <property type="match status" value="1"/>
</dbReference>
<evidence type="ECO:0000256" key="4">
    <source>
        <dbReference type="RuleBase" id="RU003634"/>
    </source>
</evidence>
<organism evidence="8 9">
    <name type="scientific">Jaapia argillacea MUCL 33604</name>
    <dbReference type="NCBI Taxonomy" id="933084"/>
    <lineage>
        <taxon>Eukaryota</taxon>
        <taxon>Fungi</taxon>
        <taxon>Dikarya</taxon>
        <taxon>Basidiomycota</taxon>
        <taxon>Agaricomycotina</taxon>
        <taxon>Agaricomycetes</taxon>
        <taxon>Agaricomycetidae</taxon>
        <taxon>Jaapiales</taxon>
        <taxon>Jaapiaceae</taxon>
        <taxon>Jaapia</taxon>
    </lineage>
</organism>
<dbReference type="PRINTS" id="PR00100">
    <property type="entry name" value="AOTCASE"/>
</dbReference>
<gene>
    <name evidence="8" type="ORF">JAAARDRAFT_702393</name>
</gene>
<dbReference type="PROSITE" id="PS00097">
    <property type="entry name" value="CARBAMOYLTRANSFERASE"/>
    <property type="match status" value="1"/>
</dbReference>
<dbReference type="InterPro" id="IPR006131">
    <property type="entry name" value="Asp_carbamoyltransf_Asp/Orn-bd"/>
</dbReference>
<dbReference type="FunCoup" id="A0A067PFF8">
    <property type="interactions" value="303"/>
</dbReference>
<feature type="domain" description="Aspartate/ornithine carbamoyltransferase carbamoyl-P binding" evidence="7">
    <location>
        <begin position="5"/>
        <end position="159"/>
    </location>
</feature>
<dbReference type="GO" id="GO:0005739">
    <property type="term" value="C:mitochondrion"/>
    <property type="evidence" value="ECO:0007669"/>
    <property type="project" value="TreeGrafter"/>
</dbReference>
<dbReference type="HOGENOM" id="CLU_043846_3_0_1"/>
<feature type="domain" description="Aspartate/ornithine carbamoyltransferase Asp/Orn-binding" evidence="6">
    <location>
        <begin position="191"/>
        <end position="344"/>
    </location>
</feature>
<evidence type="ECO:0000259" key="6">
    <source>
        <dbReference type="Pfam" id="PF00185"/>
    </source>
</evidence>
<evidence type="ECO:0000256" key="3">
    <source>
        <dbReference type="ARBA" id="ARBA00022679"/>
    </source>
</evidence>
<evidence type="ECO:0000259" key="7">
    <source>
        <dbReference type="Pfam" id="PF02729"/>
    </source>
</evidence>
<name>A0A067PFF8_9AGAM</name>
<comment type="similarity">
    <text evidence="1">Belongs to the aspartate/ornithine carbamoyltransferase superfamily. OTCase family.</text>
</comment>
<dbReference type="GO" id="GO:0004585">
    <property type="term" value="F:ornithine carbamoyltransferase activity"/>
    <property type="evidence" value="ECO:0007669"/>
    <property type="project" value="UniProtKB-EC"/>
</dbReference>
<evidence type="ECO:0000256" key="2">
    <source>
        <dbReference type="ARBA" id="ARBA00013007"/>
    </source>
</evidence>
<dbReference type="EMBL" id="KL197739">
    <property type="protein sequence ID" value="KDQ52570.1"/>
    <property type="molecule type" value="Genomic_DNA"/>
</dbReference>
<dbReference type="InterPro" id="IPR006130">
    <property type="entry name" value="Asp/Orn_carbamoylTrfase"/>
</dbReference>
<reference evidence="9" key="1">
    <citation type="journal article" date="2014" name="Proc. Natl. Acad. Sci. U.S.A.">
        <title>Extensive sampling of basidiomycete genomes demonstrates inadequacy of the white-rot/brown-rot paradigm for wood decay fungi.</title>
        <authorList>
            <person name="Riley R."/>
            <person name="Salamov A.A."/>
            <person name="Brown D.W."/>
            <person name="Nagy L.G."/>
            <person name="Floudas D."/>
            <person name="Held B.W."/>
            <person name="Levasseur A."/>
            <person name="Lombard V."/>
            <person name="Morin E."/>
            <person name="Otillar R."/>
            <person name="Lindquist E.A."/>
            <person name="Sun H."/>
            <person name="LaButti K.M."/>
            <person name="Schmutz J."/>
            <person name="Jabbour D."/>
            <person name="Luo H."/>
            <person name="Baker S.E."/>
            <person name="Pisabarro A.G."/>
            <person name="Walton J.D."/>
            <person name="Blanchette R.A."/>
            <person name="Henrissat B."/>
            <person name="Martin F."/>
            <person name="Cullen D."/>
            <person name="Hibbett D.S."/>
            <person name="Grigoriev I.V."/>
        </authorList>
    </citation>
    <scope>NUCLEOTIDE SEQUENCE [LARGE SCALE GENOMIC DNA]</scope>
    <source>
        <strain evidence="9">MUCL 33604</strain>
    </source>
</reference>
<sequence>MSPPHLMTLADLTVPQLKRVLAHSHYQKQLALPWLAPQPKFIGTAPRLRMPSQSLFNKSIALLFAKRSTRTRLSAETAAVLLGGKALFLGRDDIQLGVNESPRDTARVIGGMCQGIFARVGDHSEIEELAKYSPVPVLNALSSLWHPTQILADLLTLHEHAHLFSEGSPPPPSADSPRSKKPANLPTLRPLTITWLGDSTNVLHDMLVTYPRLGHKIRVATPPQTAYQCPTPVWDRVKELGCEQHISWSSDPKEAVHGADVVVTDTWISMGQEAEKVQRLKDFEGYQVTEELCREGGANPNWKFLHCLPRKPDEVDDEVFYGPRSLVFPESDNRKWTILALFDLLFGKWDLSAPSSSKSSL</sequence>
<dbReference type="PANTHER" id="PTHR45753">
    <property type="entry name" value="ORNITHINE CARBAMOYLTRANSFERASE, MITOCHONDRIAL"/>
    <property type="match status" value="1"/>
</dbReference>
<dbReference type="GO" id="GO:0042450">
    <property type="term" value="P:L-arginine biosynthetic process via ornithine"/>
    <property type="evidence" value="ECO:0007669"/>
    <property type="project" value="TreeGrafter"/>
</dbReference>
<dbReference type="STRING" id="933084.A0A067PFF8"/>
<dbReference type="GO" id="GO:0019240">
    <property type="term" value="P:citrulline biosynthetic process"/>
    <property type="evidence" value="ECO:0007669"/>
    <property type="project" value="TreeGrafter"/>
</dbReference>
<dbReference type="Gene3D" id="3.40.50.1370">
    <property type="entry name" value="Aspartate/ornithine carbamoyltransferase"/>
    <property type="match status" value="2"/>
</dbReference>
<protein>
    <recommendedName>
        <fullName evidence="2">ornithine carbamoyltransferase</fullName>
        <ecNumber evidence="2">2.1.3.3</ecNumber>
    </recommendedName>
</protein>
<dbReference type="InterPro" id="IPR006132">
    <property type="entry name" value="Asp/Orn_carbamoyltranf_P-bd"/>
</dbReference>
<dbReference type="InterPro" id="IPR036901">
    <property type="entry name" value="Asp/Orn_carbamoylTrfase_sf"/>
</dbReference>
<evidence type="ECO:0000256" key="1">
    <source>
        <dbReference type="ARBA" id="ARBA00007805"/>
    </source>
</evidence>
<dbReference type="OrthoDB" id="10252326at2759"/>
<dbReference type="AlphaFoldDB" id="A0A067PFF8"/>
<accession>A0A067PFF8</accession>
<dbReference type="Proteomes" id="UP000027265">
    <property type="component" value="Unassembled WGS sequence"/>
</dbReference>
<dbReference type="InParanoid" id="A0A067PFF8"/>
<dbReference type="GO" id="GO:0016597">
    <property type="term" value="F:amino acid binding"/>
    <property type="evidence" value="ECO:0007669"/>
    <property type="project" value="InterPro"/>
</dbReference>
<evidence type="ECO:0000313" key="8">
    <source>
        <dbReference type="EMBL" id="KDQ52570.1"/>
    </source>
</evidence>
<proteinExistence type="inferred from homology"/>
<keyword evidence="9" id="KW-1185">Reference proteome</keyword>
<evidence type="ECO:0000313" key="9">
    <source>
        <dbReference type="Proteomes" id="UP000027265"/>
    </source>
</evidence>
<keyword evidence="3 4" id="KW-0808">Transferase</keyword>
<evidence type="ECO:0000256" key="5">
    <source>
        <dbReference type="SAM" id="MobiDB-lite"/>
    </source>
</evidence>
<feature type="region of interest" description="Disordered" evidence="5">
    <location>
        <begin position="163"/>
        <end position="185"/>
    </location>
</feature>
<dbReference type="PANTHER" id="PTHR45753:SF3">
    <property type="entry name" value="ORNITHINE TRANSCARBAMYLASE, MITOCHONDRIAL"/>
    <property type="match status" value="1"/>
</dbReference>
<dbReference type="PRINTS" id="PR00102">
    <property type="entry name" value="OTCASE"/>
</dbReference>
<dbReference type="EC" id="2.1.3.3" evidence="2"/>
<dbReference type="SUPFAM" id="SSF53671">
    <property type="entry name" value="Aspartate/ornithine carbamoyltransferase"/>
    <property type="match status" value="1"/>
</dbReference>